<evidence type="ECO:0000313" key="4">
    <source>
        <dbReference type="Proteomes" id="UP000663873"/>
    </source>
</evidence>
<accession>A0A821VBW8</accession>
<dbReference type="AlphaFoldDB" id="A0A821VBW8"/>
<evidence type="ECO:0000313" key="3">
    <source>
        <dbReference type="EMBL" id="CAF5144657.1"/>
    </source>
</evidence>
<comment type="caution">
    <text evidence="1">The sequence shown here is derived from an EMBL/GenBank/DDBJ whole genome shotgun (WGS) entry which is preliminary data.</text>
</comment>
<dbReference type="EMBL" id="CAJOBR010093702">
    <property type="protein sequence ID" value="CAF5144657.1"/>
    <property type="molecule type" value="Genomic_DNA"/>
</dbReference>
<protein>
    <submittedName>
        <fullName evidence="1">Uncharacterized protein</fullName>
    </submittedName>
</protein>
<name>A0A821VBW8_9BILA</name>
<dbReference type="EMBL" id="CAJOBP010079972">
    <property type="protein sequence ID" value="CAF4911476.1"/>
    <property type="molecule type" value="Genomic_DNA"/>
</dbReference>
<reference evidence="1" key="1">
    <citation type="submission" date="2021-02" db="EMBL/GenBank/DDBJ databases">
        <authorList>
            <person name="Nowell W R."/>
        </authorList>
    </citation>
    <scope>NUCLEOTIDE SEQUENCE</scope>
</reference>
<evidence type="ECO:0000313" key="2">
    <source>
        <dbReference type="EMBL" id="CAF4911476.1"/>
    </source>
</evidence>
<dbReference type="Proteomes" id="UP000663848">
    <property type="component" value="Unassembled WGS sequence"/>
</dbReference>
<dbReference type="EMBL" id="CAJOBP010077756">
    <property type="protein sequence ID" value="CAF4904222.1"/>
    <property type="molecule type" value="Genomic_DNA"/>
</dbReference>
<sequence>MSASVELLREKGTTLSNDQLNACLNGIMHDLTVVKDANNQQTFIEMLTSVIRVLTPMDPPTSYS</sequence>
<dbReference type="Proteomes" id="UP000663873">
    <property type="component" value="Unassembled WGS sequence"/>
</dbReference>
<feature type="non-terminal residue" evidence="1">
    <location>
        <position position="64"/>
    </location>
</feature>
<gene>
    <name evidence="3" type="ORF">QYT958_LOCUS48054</name>
    <name evidence="1" type="ORF">UJA718_LOCUS45666</name>
    <name evidence="2" type="ORF">UJA718_LOCUS45990</name>
</gene>
<organism evidence="1 4">
    <name type="scientific">Rotaria socialis</name>
    <dbReference type="NCBI Taxonomy" id="392032"/>
    <lineage>
        <taxon>Eukaryota</taxon>
        <taxon>Metazoa</taxon>
        <taxon>Spiralia</taxon>
        <taxon>Gnathifera</taxon>
        <taxon>Rotifera</taxon>
        <taxon>Eurotatoria</taxon>
        <taxon>Bdelloidea</taxon>
        <taxon>Philodinida</taxon>
        <taxon>Philodinidae</taxon>
        <taxon>Rotaria</taxon>
    </lineage>
</organism>
<keyword evidence="4" id="KW-1185">Reference proteome</keyword>
<evidence type="ECO:0000313" key="1">
    <source>
        <dbReference type="EMBL" id="CAF4904222.1"/>
    </source>
</evidence>
<proteinExistence type="predicted"/>